<dbReference type="InterPro" id="IPR000242">
    <property type="entry name" value="PTP_cat"/>
</dbReference>
<dbReference type="SUPFAM" id="SSF52799">
    <property type="entry name" value="(Phosphotyrosine protein) phosphatases II"/>
    <property type="match status" value="1"/>
</dbReference>
<evidence type="ECO:0000259" key="2">
    <source>
        <dbReference type="PROSITE" id="PS50055"/>
    </source>
</evidence>
<dbReference type="SMART" id="SM00404">
    <property type="entry name" value="PTPc_motif"/>
    <property type="match status" value="1"/>
</dbReference>
<reference evidence="5" key="1">
    <citation type="submission" date="2016-05" db="EMBL/GenBank/DDBJ databases">
        <title>Comparative genomics of biotechnologically important yeasts.</title>
        <authorList>
            <consortium name="DOE Joint Genome Institute"/>
            <person name="Riley R."/>
            <person name="Haridas S."/>
            <person name="Wolfe K.H."/>
            <person name="Lopes M.R."/>
            <person name="Hittinger C.T."/>
            <person name="Goker M."/>
            <person name="Salamov A."/>
            <person name="Wisecaver J."/>
            <person name="Long T.M."/>
            <person name="Aerts A.L."/>
            <person name="Barry K."/>
            <person name="Choi C."/>
            <person name="Clum A."/>
            <person name="Coughlan A.Y."/>
            <person name="Deshpande S."/>
            <person name="Douglass A.P."/>
            <person name="Hanson S.J."/>
            <person name="Klenk H.-P."/>
            <person name="Labutti K."/>
            <person name="Lapidus A."/>
            <person name="Lindquist E."/>
            <person name="Lipzen A."/>
            <person name="Meier-Kolthoff J.P."/>
            <person name="Ohm R.A."/>
            <person name="Otillar R.P."/>
            <person name="Pangilinan J."/>
            <person name="Peng Y."/>
            <person name="Rokas A."/>
            <person name="Rosa C.A."/>
            <person name="Scheuner C."/>
            <person name="Sibirny A.A."/>
            <person name="Slot J.C."/>
            <person name="Stielow J.B."/>
            <person name="Sun H."/>
            <person name="Kurtzman C.P."/>
            <person name="Blackwell M."/>
            <person name="Grigoriev I.V."/>
            <person name="Jeffries T.W."/>
        </authorList>
    </citation>
    <scope>NUCLEOTIDE SEQUENCE [LARGE SCALE GENOMIC DNA]</scope>
    <source>
        <strain evidence="5">DSM 1968</strain>
    </source>
</reference>
<evidence type="ECO:0000313" key="4">
    <source>
        <dbReference type="EMBL" id="ODV59636.1"/>
    </source>
</evidence>
<comment type="similarity">
    <text evidence="1">Belongs to the protein-tyrosine phosphatase family. Non-receptor class subfamily.</text>
</comment>
<dbReference type="STRING" id="1344418.A0A1D2VDC1"/>
<dbReference type="Gene3D" id="3.90.190.10">
    <property type="entry name" value="Protein tyrosine phosphatase superfamily"/>
    <property type="match status" value="1"/>
</dbReference>
<proteinExistence type="inferred from homology"/>
<dbReference type="InterPro" id="IPR003595">
    <property type="entry name" value="Tyr_Pase_cat"/>
</dbReference>
<dbReference type="InterPro" id="IPR050348">
    <property type="entry name" value="Protein-Tyr_Phosphatase"/>
</dbReference>
<dbReference type="InParanoid" id="A0A1D2VDC1"/>
<dbReference type="EMBL" id="KV454485">
    <property type="protein sequence ID" value="ODV59636.1"/>
    <property type="molecule type" value="Genomic_DNA"/>
</dbReference>
<keyword evidence="5" id="KW-1185">Reference proteome</keyword>
<organism evidence="4 5">
    <name type="scientific">Ascoidea rubescens DSM 1968</name>
    <dbReference type="NCBI Taxonomy" id="1344418"/>
    <lineage>
        <taxon>Eukaryota</taxon>
        <taxon>Fungi</taxon>
        <taxon>Dikarya</taxon>
        <taxon>Ascomycota</taxon>
        <taxon>Saccharomycotina</taxon>
        <taxon>Saccharomycetes</taxon>
        <taxon>Ascoideaceae</taxon>
        <taxon>Ascoidea</taxon>
    </lineage>
</organism>
<protein>
    <submittedName>
        <fullName evidence="4">Phosphatases II</fullName>
    </submittedName>
</protein>
<dbReference type="PROSITE" id="PS50055">
    <property type="entry name" value="TYR_PHOSPHATASE_PTP"/>
    <property type="match status" value="1"/>
</dbReference>
<dbReference type="PROSITE" id="PS00383">
    <property type="entry name" value="TYR_PHOSPHATASE_1"/>
    <property type="match status" value="1"/>
</dbReference>
<dbReference type="SMART" id="SM00194">
    <property type="entry name" value="PTPc"/>
    <property type="match status" value="1"/>
</dbReference>
<dbReference type="GeneID" id="30965602"/>
<dbReference type="InterPro" id="IPR000387">
    <property type="entry name" value="Tyr_Pase_dom"/>
</dbReference>
<evidence type="ECO:0000259" key="3">
    <source>
        <dbReference type="PROSITE" id="PS50056"/>
    </source>
</evidence>
<evidence type="ECO:0000256" key="1">
    <source>
        <dbReference type="ARBA" id="ARBA00009649"/>
    </source>
</evidence>
<dbReference type="Proteomes" id="UP000095038">
    <property type="component" value="Unassembled WGS sequence"/>
</dbReference>
<dbReference type="InterPro" id="IPR016130">
    <property type="entry name" value="Tyr_Pase_AS"/>
</dbReference>
<dbReference type="PROSITE" id="PS50056">
    <property type="entry name" value="TYR_PHOSPHATASE_2"/>
    <property type="match status" value="1"/>
</dbReference>
<dbReference type="AlphaFoldDB" id="A0A1D2VDC1"/>
<dbReference type="RefSeq" id="XP_020045943.1">
    <property type="nucleotide sequence ID" value="XM_020191966.1"/>
</dbReference>
<feature type="domain" description="Tyrosine specific protein phosphatases" evidence="3">
    <location>
        <begin position="272"/>
        <end position="360"/>
    </location>
</feature>
<name>A0A1D2VDC1_9ASCO</name>
<accession>A0A1D2VDC1</accession>
<dbReference type="PANTHER" id="PTHR19134:SF449">
    <property type="entry name" value="TYROSINE-PROTEIN PHOSPHATASE 1"/>
    <property type="match status" value="1"/>
</dbReference>
<dbReference type="PRINTS" id="PR00700">
    <property type="entry name" value="PRTYPHPHTASE"/>
</dbReference>
<feature type="domain" description="Tyrosine-protein phosphatase" evidence="2">
    <location>
        <begin position="70"/>
        <end position="369"/>
    </location>
</feature>
<dbReference type="InterPro" id="IPR029021">
    <property type="entry name" value="Prot-tyrosine_phosphatase-like"/>
</dbReference>
<dbReference type="Pfam" id="PF00102">
    <property type="entry name" value="Y_phosphatase"/>
    <property type="match status" value="1"/>
</dbReference>
<dbReference type="OrthoDB" id="10253954at2759"/>
<dbReference type="GO" id="GO:0004725">
    <property type="term" value="F:protein tyrosine phosphatase activity"/>
    <property type="evidence" value="ECO:0007669"/>
    <property type="project" value="InterPro"/>
</dbReference>
<gene>
    <name evidence="4" type="ORF">ASCRUDRAFT_71584</name>
</gene>
<sequence>MLKQPANIIKNTAVVEHETKEFTDLLPPFLLQNNNDLFSKFNQLEFDEAKNLFEPSDTPFSSLLSGSMMNRSYNRYSNIFPFDRNRIKLPVVEDKKTKFSDYINASSINLEDQQYIAAQGPLSNTINDFWQMVYDNSLSDNNTYHSVIIMLTPLLENSIERCTCYWPMEKDSEILLAQRSTNTKYKFELKLRNLTKKYVKDGGFTHSQLLLTPYIPEDKDNASENAYPSKIIHHLYFARWNDFSQPTNLDDLYNLINYTHSLHKVKDFSEKRIFIPFIKKKQSLPLFIHCSAGVGRTGTFITLHYLLNYLKQFKDNYYSLKYLLNNKSPNTNNDTDPIYETIKKLRSQRARMVQDFSQFCCIYKLLCKVLIEKIKLQPQNFN</sequence>
<dbReference type="PANTHER" id="PTHR19134">
    <property type="entry name" value="RECEPTOR-TYPE TYROSINE-PROTEIN PHOSPHATASE"/>
    <property type="match status" value="1"/>
</dbReference>
<evidence type="ECO:0000313" key="5">
    <source>
        <dbReference type="Proteomes" id="UP000095038"/>
    </source>
</evidence>